<proteinExistence type="predicted"/>
<reference evidence="2" key="1">
    <citation type="journal article" date="2020" name="Nature">
        <title>Giant virus diversity and host interactions through global metagenomics.</title>
        <authorList>
            <person name="Schulz F."/>
            <person name="Roux S."/>
            <person name="Paez-Espino D."/>
            <person name="Jungbluth S."/>
            <person name="Walsh D.A."/>
            <person name="Denef V.J."/>
            <person name="McMahon K.D."/>
            <person name="Konstantinidis K.T."/>
            <person name="Eloe-Fadrosh E.A."/>
            <person name="Kyrpides N.C."/>
            <person name="Woyke T."/>
        </authorList>
    </citation>
    <scope>NUCLEOTIDE SEQUENCE</scope>
    <source>
        <strain evidence="2">GVMAG-M-3300023184-13</strain>
    </source>
</reference>
<dbReference type="AlphaFoldDB" id="A0A6C0HP94"/>
<keyword evidence="1" id="KW-1133">Transmembrane helix</keyword>
<dbReference type="Gene3D" id="3.40.190.10">
    <property type="entry name" value="Periplasmic binding protein-like II"/>
    <property type="match status" value="2"/>
</dbReference>
<evidence type="ECO:0000256" key="1">
    <source>
        <dbReference type="SAM" id="Phobius"/>
    </source>
</evidence>
<feature type="transmembrane region" description="Helical" evidence="1">
    <location>
        <begin position="16"/>
        <end position="36"/>
    </location>
</feature>
<keyword evidence="1" id="KW-0812">Transmembrane</keyword>
<sequence>MEISKLASIPINKPTYITPQNIVIAVLVLALIYYFYCNTINAQINAQINTQIKETFTQYSSLKGDKTLSNTVQFDTNSYIRQGNKVLKINNNQSLPVINYALIDEGTYEYYVGTYFRKHIYPIQFAPIASGLDVIYKMIAGDIDIAFINEELLTRFIKRDCKYLAGIVKANLQLPATVSLNDPQVLKKVFPDTNLSAIGIGYHQDFYLIVSNFSNIVNFPDIQNKTVGVWGDSYYDFIKLCAAWGLHLSVIDPALQPDFTLTVEPALTTLINKFGSNEYDAIFIVCHPKNKHLLDLTLNYKVRFIHLQKRIEIGTKSPINATVNSQQGSGGGFFNGLPAPDPRITSVANLRKYYSNEDFAGKSRSEVVKIAGSYDINSDLDKIFESAEAASQVKDSIVRKYKSQLALHYNLVSNKDKETFNEYIRKYYQYLYPKSVDLLKFYRTGNLQSYLETYSQRVILVVRNDIPNARVKYITRNYIASLEKMRDGIDMDNYLIELNNISSEEFNYNELVSFDSVVPLNEGAKEVYIEEGLIYKGDADTCDV</sequence>
<keyword evidence="1" id="KW-0472">Membrane</keyword>
<name>A0A6C0HP94_9ZZZZ</name>
<dbReference type="EMBL" id="MN739991">
    <property type="protein sequence ID" value="QHT81773.1"/>
    <property type="molecule type" value="Genomic_DNA"/>
</dbReference>
<accession>A0A6C0HP94</accession>
<protein>
    <submittedName>
        <fullName evidence="2">Uncharacterized protein</fullName>
    </submittedName>
</protein>
<evidence type="ECO:0000313" key="2">
    <source>
        <dbReference type="EMBL" id="QHT81773.1"/>
    </source>
</evidence>
<organism evidence="2">
    <name type="scientific">viral metagenome</name>
    <dbReference type="NCBI Taxonomy" id="1070528"/>
    <lineage>
        <taxon>unclassified sequences</taxon>
        <taxon>metagenomes</taxon>
        <taxon>organismal metagenomes</taxon>
    </lineage>
</organism>